<dbReference type="EMBL" id="JACJVO010000053">
    <property type="protein sequence ID" value="MBB6735728.1"/>
    <property type="molecule type" value="Genomic_DNA"/>
</dbReference>
<feature type="transmembrane region" description="Helical" evidence="1">
    <location>
        <begin position="37"/>
        <end position="56"/>
    </location>
</feature>
<dbReference type="AlphaFoldDB" id="A0A7X0W152"/>
<keyword evidence="1" id="KW-0812">Transmembrane</keyword>
<dbReference type="Proteomes" id="UP000564644">
    <property type="component" value="Unassembled WGS sequence"/>
</dbReference>
<keyword evidence="1" id="KW-0472">Membrane</keyword>
<comment type="caution">
    <text evidence="2">The sequence shown here is derived from an EMBL/GenBank/DDBJ whole genome shotgun (WGS) entry which is preliminary data.</text>
</comment>
<sequence length="135" mass="14199">MSGRLRNSQRLFVVAMGAFALIRPLMSITGLSERIGQPFASLGATVLITLLWIAAANLARVARPVPTLMMAGIAYGVFAIVLSGILSPILTGRLQGPLTNPFGFVGVLVTNAIWGIAAGLLAAAVQRAFRRQALK</sequence>
<evidence type="ECO:0000313" key="3">
    <source>
        <dbReference type="Proteomes" id="UP000564644"/>
    </source>
</evidence>
<reference evidence="2 3" key="1">
    <citation type="submission" date="2020-08" db="EMBL/GenBank/DDBJ databases">
        <title>Cohnella phylogeny.</title>
        <authorList>
            <person name="Dunlap C."/>
        </authorList>
    </citation>
    <scope>NUCLEOTIDE SEQUENCE [LARGE SCALE GENOMIC DNA]</scope>
    <source>
        <strain evidence="2 3">CBP 2801</strain>
    </source>
</reference>
<dbReference type="RefSeq" id="WP_185133380.1">
    <property type="nucleotide sequence ID" value="NZ_JACJVO010000053.1"/>
</dbReference>
<feature type="transmembrane region" description="Helical" evidence="1">
    <location>
        <begin position="68"/>
        <end position="90"/>
    </location>
</feature>
<proteinExistence type="predicted"/>
<feature type="transmembrane region" description="Helical" evidence="1">
    <location>
        <begin position="102"/>
        <end position="125"/>
    </location>
</feature>
<keyword evidence="1" id="KW-1133">Transmembrane helix</keyword>
<accession>A0A7X0W152</accession>
<protein>
    <submittedName>
        <fullName evidence="2">Uncharacterized protein</fullName>
    </submittedName>
</protein>
<evidence type="ECO:0000313" key="2">
    <source>
        <dbReference type="EMBL" id="MBB6735728.1"/>
    </source>
</evidence>
<name>A0A7X0W152_9BACL</name>
<organism evidence="2 3">
    <name type="scientific">Cohnella zeiphila</name>
    <dbReference type="NCBI Taxonomy" id="2761120"/>
    <lineage>
        <taxon>Bacteria</taxon>
        <taxon>Bacillati</taxon>
        <taxon>Bacillota</taxon>
        <taxon>Bacilli</taxon>
        <taxon>Bacillales</taxon>
        <taxon>Paenibacillaceae</taxon>
        <taxon>Cohnella</taxon>
    </lineage>
</organism>
<keyword evidence="3" id="KW-1185">Reference proteome</keyword>
<evidence type="ECO:0000256" key="1">
    <source>
        <dbReference type="SAM" id="Phobius"/>
    </source>
</evidence>
<gene>
    <name evidence="2" type="ORF">H7C18_32935</name>
</gene>